<evidence type="ECO:0000256" key="4">
    <source>
        <dbReference type="ARBA" id="ARBA00022692"/>
    </source>
</evidence>
<dbReference type="InterPro" id="IPR000742">
    <property type="entry name" value="EGF"/>
</dbReference>
<dbReference type="Gene3D" id="2.10.25.10">
    <property type="entry name" value="Laminin"/>
    <property type="match status" value="2"/>
</dbReference>
<dbReference type="InterPro" id="IPR046338">
    <property type="entry name" value="GAIN_dom_sf"/>
</dbReference>
<gene>
    <name evidence="12" type="ORF">J0S82_020865</name>
</gene>
<dbReference type="Proteomes" id="UP000700334">
    <property type="component" value="Unassembled WGS sequence"/>
</dbReference>
<dbReference type="Pfam" id="PF01825">
    <property type="entry name" value="GPS"/>
    <property type="match status" value="1"/>
</dbReference>
<feature type="domain" description="EGF-like" evidence="10">
    <location>
        <begin position="174"/>
        <end position="212"/>
    </location>
</feature>
<dbReference type="GO" id="GO:0004930">
    <property type="term" value="F:G protein-coupled receptor activity"/>
    <property type="evidence" value="ECO:0007669"/>
    <property type="project" value="TreeGrafter"/>
</dbReference>
<dbReference type="GO" id="GO:0005886">
    <property type="term" value="C:plasma membrane"/>
    <property type="evidence" value="ECO:0007669"/>
    <property type="project" value="UniProtKB-SubCell"/>
</dbReference>
<evidence type="ECO:0000256" key="2">
    <source>
        <dbReference type="ARBA" id="ARBA00022475"/>
    </source>
</evidence>
<keyword evidence="3 9" id="KW-0245">EGF-like domain</keyword>
<organism evidence="12 13">
    <name type="scientific">Galemys pyrenaicus</name>
    <name type="common">Iberian desman</name>
    <name type="synonym">Pyrenean desman</name>
    <dbReference type="NCBI Taxonomy" id="202257"/>
    <lineage>
        <taxon>Eukaryota</taxon>
        <taxon>Metazoa</taxon>
        <taxon>Chordata</taxon>
        <taxon>Craniata</taxon>
        <taxon>Vertebrata</taxon>
        <taxon>Euteleostomi</taxon>
        <taxon>Mammalia</taxon>
        <taxon>Eutheria</taxon>
        <taxon>Laurasiatheria</taxon>
        <taxon>Eulipotyphla</taxon>
        <taxon>Talpidae</taxon>
        <taxon>Galemys</taxon>
    </lineage>
</organism>
<dbReference type="SUPFAM" id="SSF57196">
    <property type="entry name" value="EGF/Laminin"/>
    <property type="match status" value="2"/>
</dbReference>
<dbReference type="FunFam" id="2.10.25.10:FF:000269">
    <property type="entry name" value="Adhesion G protein-coupled receptor E2"/>
    <property type="match status" value="1"/>
</dbReference>
<evidence type="ECO:0000256" key="6">
    <source>
        <dbReference type="ARBA" id="ARBA00023136"/>
    </source>
</evidence>
<evidence type="ECO:0000313" key="12">
    <source>
        <dbReference type="EMBL" id="KAG8510123.1"/>
    </source>
</evidence>
<evidence type="ECO:0000256" key="3">
    <source>
        <dbReference type="ARBA" id="ARBA00022536"/>
    </source>
</evidence>
<dbReference type="Pfam" id="PF07645">
    <property type="entry name" value="EGF_CA"/>
    <property type="match status" value="2"/>
</dbReference>
<evidence type="ECO:0000313" key="13">
    <source>
        <dbReference type="Proteomes" id="UP000700334"/>
    </source>
</evidence>
<dbReference type="InterPro" id="IPR000152">
    <property type="entry name" value="EGF-type_Asp/Asn_hydroxyl_site"/>
</dbReference>
<dbReference type="InterPro" id="IPR057244">
    <property type="entry name" value="GAIN_B"/>
</dbReference>
<dbReference type="SMART" id="SM00181">
    <property type="entry name" value="EGF"/>
    <property type="match status" value="2"/>
</dbReference>
<proteinExistence type="predicted"/>
<evidence type="ECO:0000256" key="1">
    <source>
        <dbReference type="ARBA" id="ARBA00004651"/>
    </source>
</evidence>
<dbReference type="PROSITE" id="PS01187">
    <property type="entry name" value="EGF_CA"/>
    <property type="match status" value="1"/>
</dbReference>
<dbReference type="CDD" id="cd00054">
    <property type="entry name" value="EGF_CA"/>
    <property type="match status" value="2"/>
</dbReference>
<dbReference type="FunFam" id="2.60.220.50:FF:000007">
    <property type="entry name" value="Adhesion G protein-coupled receptor E5"/>
    <property type="match status" value="1"/>
</dbReference>
<dbReference type="GO" id="GO:0007189">
    <property type="term" value="P:adenylate cyclase-activating G protein-coupled receptor signaling pathway"/>
    <property type="evidence" value="ECO:0007669"/>
    <property type="project" value="TreeGrafter"/>
</dbReference>
<dbReference type="PROSITE" id="PS50026">
    <property type="entry name" value="EGF_3"/>
    <property type="match status" value="1"/>
</dbReference>
<dbReference type="SMART" id="SM00303">
    <property type="entry name" value="GPS"/>
    <property type="match status" value="1"/>
</dbReference>
<dbReference type="GO" id="GO:0005509">
    <property type="term" value="F:calcium ion binding"/>
    <property type="evidence" value="ECO:0007669"/>
    <property type="project" value="InterPro"/>
</dbReference>
<dbReference type="InterPro" id="IPR000203">
    <property type="entry name" value="GPS"/>
</dbReference>
<comment type="caution">
    <text evidence="12">The sequence shown here is derived from an EMBL/GenBank/DDBJ whole genome shotgun (WGS) entry which is preliminary data.</text>
</comment>
<feature type="domain" description="GAIN-B" evidence="11">
    <location>
        <begin position="349"/>
        <end position="529"/>
    </location>
</feature>
<evidence type="ECO:0000256" key="9">
    <source>
        <dbReference type="PROSITE-ProRule" id="PRU00076"/>
    </source>
</evidence>
<keyword evidence="12" id="KW-0675">Receptor</keyword>
<dbReference type="InterPro" id="IPR018097">
    <property type="entry name" value="EGF_Ca-bd_CS"/>
</dbReference>
<keyword evidence="5" id="KW-1133">Transmembrane helix</keyword>
<comment type="subcellular location">
    <subcellularLocation>
        <location evidence="1">Cell membrane</location>
        <topology evidence="1">Multi-pass membrane protein</topology>
    </subcellularLocation>
</comment>
<dbReference type="PROSITE" id="PS50221">
    <property type="entry name" value="GAIN_B"/>
    <property type="match status" value="1"/>
</dbReference>
<dbReference type="AlphaFoldDB" id="A0A8J5ZU37"/>
<sequence length="576" mass="62302">FNECRPPLQVCGLFAGCENTYGSYLCYCNHGFELVTGGTMFKNEGENTCQEYEQICKSHSICITLMAATPASASPALSSTRKARSYVNECTGGGALATRPITASTSWEAMSATASMSGSWSLGPPIVQTTLCMSGACVGTNGITFSHCRWGCLAWKKERAWTGHGPDPFFLSPDVDECSSGQHQCHSSTDCINTQGFYMCRCRQGWVPKPGHWNNQTTTICEDLLPHLDPTSCHQEPGAWPQQRSGGGSPTQHTVAACLPHASPLTVMLSDPPTPQSLSHFFEKLQGLGRNFTSAQQSIQDLTQAVDDLLENPGDLETLPPSEQHCVATNLLAGLEHALTALGKALPKGPLIFSSPAGTELSMEVQEQGDRNVTLSQNQAQIMLNWDVTSESGSSGPSVVGLVSLPRMGKLLTDAPVALETEKRAVLHETYKHFLQNVSSILFSDVISAFMGSSVTPNLNTPVTFVFKHSATSESRQKIHCVYWEHDQNGCGHWTTKGCRMVSTRDTKTTCQCTHLSSFAVLMASYSVQSSGSYLSCHPLEGRSVLLWCPQLGLSPMASLQLLQFVASPNPCLQMM</sequence>
<evidence type="ECO:0000256" key="8">
    <source>
        <dbReference type="ARBA" id="ARBA00023180"/>
    </source>
</evidence>
<dbReference type="InterPro" id="IPR049883">
    <property type="entry name" value="NOTCH1_EGF-like"/>
</dbReference>
<comment type="caution">
    <text evidence="9">Lacks conserved residue(s) required for the propagation of feature annotation.</text>
</comment>
<dbReference type="OrthoDB" id="4062651at2759"/>
<dbReference type="SMART" id="SM00179">
    <property type="entry name" value="EGF_CA"/>
    <property type="match status" value="2"/>
</dbReference>
<accession>A0A8J5ZU37</accession>
<dbReference type="PROSITE" id="PS00010">
    <property type="entry name" value="ASX_HYDROXYL"/>
    <property type="match status" value="1"/>
</dbReference>
<evidence type="ECO:0000256" key="5">
    <source>
        <dbReference type="ARBA" id="ARBA00022989"/>
    </source>
</evidence>
<keyword evidence="4" id="KW-0812">Transmembrane</keyword>
<keyword evidence="13" id="KW-1185">Reference proteome</keyword>
<reference evidence="12" key="1">
    <citation type="journal article" date="2021" name="Evol. Appl.">
        <title>The genome of the Pyrenean desman and the effects of bottlenecks and inbreeding on the genomic landscape of an endangered species.</title>
        <authorList>
            <person name="Escoda L."/>
            <person name="Castresana J."/>
        </authorList>
    </citation>
    <scope>NUCLEOTIDE SEQUENCE</scope>
    <source>
        <strain evidence="12">IBE-C5619</strain>
    </source>
</reference>
<evidence type="ECO:0000259" key="10">
    <source>
        <dbReference type="PROSITE" id="PS50026"/>
    </source>
</evidence>
<keyword evidence="6" id="KW-0472">Membrane</keyword>
<name>A0A8J5ZU37_GALPY</name>
<dbReference type="InterPro" id="IPR001881">
    <property type="entry name" value="EGF-like_Ca-bd_dom"/>
</dbReference>
<dbReference type="Gene3D" id="2.60.220.50">
    <property type="match status" value="1"/>
</dbReference>
<dbReference type="PANTHER" id="PTHR12011">
    <property type="entry name" value="ADHESION G-PROTEIN COUPLED RECEPTOR"/>
    <property type="match status" value="1"/>
</dbReference>
<evidence type="ECO:0000256" key="7">
    <source>
        <dbReference type="ARBA" id="ARBA00023157"/>
    </source>
</evidence>
<feature type="non-terminal residue" evidence="12">
    <location>
        <position position="576"/>
    </location>
</feature>
<dbReference type="PANTHER" id="PTHR12011:SF328">
    <property type="entry name" value="ADHESION G PROTEIN-COUPLED RECEPTOR E2"/>
    <property type="match status" value="1"/>
</dbReference>
<keyword evidence="8" id="KW-0325">Glycoprotein</keyword>
<protein>
    <submittedName>
        <fullName evidence="12">Adhesion G protein-coupled receptor E2</fullName>
    </submittedName>
</protein>
<evidence type="ECO:0000259" key="11">
    <source>
        <dbReference type="PROSITE" id="PS50221"/>
    </source>
</evidence>
<keyword evidence="7" id="KW-1015">Disulfide bond</keyword>
<dbReference type="EMBL" id="JAGFMF010011908">
    <property type="protein sequence ID" value="KAG8510123.1"/>
    <property type="molecule type" value="Genomic_DNA"/>
</dbReference>
<keyword evidence="2" id="KW-1003">Cell membrane</keyword>